<comment type="caution">
    <text evidence="1">The sequence shown here is derived from an EMBL/GenBank/DDBJ whole genome shotgun (WGS) entry which is preliminary data.</text>
</comment>
<protein>
    <submittedName>
        <fullName evidence="1">Uncharacterized protein</fullName>
    </submittedName>
</protein>
<dbReference type="OrthoDB" id="6038987at2759"/>
<accession>A0A504YUY2</accession>
<reference evidence="1 2" key="1">
    <citation type="submission" date="2019-04" db="EMBL/GenBank/DDBJ databases">
        <title>Annotation for the trematode Fasciola gigantica.</title>
        <authorList>
            <person name="Choi Y.-J."/>
        </authorList>
    </citation>
    <scope>NUCLEOTIDE SEQUENCE [LARGE SCALE GENOMIC DNA]</scope>
    <source>
        <strain evidence="1">Uganda_cow_1</strain>
    </source>
</reference>
<sequence length="83" mass="9235">MGCKGQSPCLHTKVDDGKSHRLVRIRATLPMNTPKRMVGILIRTDRSKTSGSRTNGPKFTCDTATIQYVLNWTYLEAIQIQAG</sequence>
<organism evidence="1 2">
    <name type="scientific">Fasciola gigantica</name>
    <name type="common">Giant liver fluke</name>
    <dbReference type="NCBI Taxonomy" id="46835"/>
    <lineage>
        <taxon>Eukaryota</taxon>
        <taxon>Metazoa</taxon>
        <taxon>Spiralia</taxon>
        <taxon>Lophotrochozoa</taxon>
        <taxon>Platyhelminthes</taxon>
        <taxon>Trematoda</taxon>
        <taxon>Digenea</taxon>
        <taxon>Plagiorchiida</taxon>
        <taxon>Echinostomata</taxon>
        <taxon>Echinostomatoidea</taxon>
        <taxon>Fasciolidae</taxon>
        <taxon>Fasciola</taxon>
    </lineage>
</organism>
<gene>
    <name evidence="1" type="ORF">FGIG_02821</name>
</gene>
<dbReference type="AlphaFoldDB" id="A0A504YUY2"/>
<evidence type="ECO:0000313" key="2">
    <source>
        <dbReference type="Proteomes" id="UP000316759"/>
    </source>
</evidence>
<proteinExistence type="predicted"/>
<name>A0A504YUY2_FASGI</name>
<keyword evidence="2" id="KW-1185">Reference proteome</keyword>
<dbReference type="EMBL" id="SUNJ01007717">
    <property type="protein sequence ID" value="TPP61777.1"/>
    <property type="molecule type" value="Genomic_DNA"/>
</dbReference>
<dbReference type="Proteomes" id="UP000316759">
    <property type="component" value="Unassembled WGS sequence"/>
</dbReference>
<evidence type="ECO:0000313" key="1">
    <source>
        <dbReference type="EMBL" id="TPP61777.1"/>
    </source>
</evidence>